<dbReference type="Proteomes" id="UP001252207">
    <property type="component" value="Unassembled WGS sequence"/>
</dbReference>
<evidence type="ECO:0000259" key="1">
    <source>
        <dbReference type="Pfam" id="PF07883"/>
    </source>
</evidence>
<reference evidence="3 5" key="2">
    <citation type="submission" date="2022-06" db="EMBL/GenBank/DDBJ databases">
        <title>Chromosome and plasmid sequencings of Enterobacteriales species co-exiting double carbapenemases.</title>
        <authorList>
            <person name="Fu Y."/>
        </authorList>
    </citation>
    <scope>NUCLEOTIDE SEQUENCE [LARGE SCALE GENOMIC DNA]</scope>
    <source>
        <strain evidence="3 5">21030615019</strain>
    </source>
</reference>
<evidence type="ECO:0000313" key="3">
    <source>
        <dbReference type="EMBL" id="MDT0134861.1"/>
    </source>
</evidence>
<dbReference type="GeneID" id="89491303"/>
<feature type="domain" description="Cupin type-2" evidence="1">
    <location>
        <begin position="45"/>
        <end position="110"/>
    </location>
</feature>
<evidence type="ECO:0000313" key="5">
    <source>
        <dbReference type="Proteomes" id="UP001252207"/>
    </source>
</evidence>
<dbReference type="PANTHER" id="PTHR37694:SF1">
    <property type="entry name" value="SLR8022 PROTEIN"/>
    <property type="match status" value="1"/>
</dbReference>
<dbReference type="OrthoDB" id="1121052at2"/>
<dbReference type="InterPro" id="IPR013096">
    <property type="entry name" value="Cupin_2"/>
</dbReference>
<dbReference type="Proteomes" id="UP000674270">
    <property type="component" value="Unassembled WGS sequence"/>
</dbReference>
<dbReference type="Gene3D" id="2.60.120.10">
    <property type="entry name" value="Jelly Rolls"/>
    <property type="match status" value="1"/>
</dbReference>
<accession>A0A345M1E2</accession>
<dbReference type="SUPFAM" id="SSF51182">
    <property type="entry name" value="RmlC-like cupins"/>
    <property type="match status" value="1"/>
</dbReference>
<protein>
    <submittedName>
        <fullName evidence="2">Cupin domain-containing protein</fullName>
    </submittedName>
</protein>
<reference evidence="2" key="1">
    <citation type="submission" date="2021-03" db="EMBL/GenBank/DDBJ databases">
        <authorList>
            <person name="Stanton E."/>
        </authorList>
    </citation>
    <scope>NUCLEOTIDE SEQUENCE</scope>
    <source>
        <strain evidence="2">2020EL-00113</strain>
    </source>
</reference>
<comment type="caution">
    <text evidence="2">The sequence shown here is derived from an EMBL/GenBank/DDBJ whole genome shotgun (WGS) entry which is preliminary data.</text>
</comment>
<dbReference type="EMBL" id="JAGKLY010000002">
    <property type="protein sequence ID" value="MBQ0267821.1"/>
    <property type="molecule type" value="Genomic_DNA"/>
</dbReference>
<dbReference type="Pfam" id="PF07883">
    <property type="entry name" value="Cupin_2"/>
    <property type="match status" value="1"/>
</dbReference>
<dbReference type="KEGG" id="prq:CYG50_20315"/>
<proteinExistence type="predicted"/>
<organism evidence="2 4">
    <name type="scientific">Providencia huaxiensis</name>
    <dbReference type="NCBI Taxonomy" id="2027290"/>
    <lineage>
        <taxon>Bacteria</taxon>
        <taxon>Pseudomonadati</taxon>
        <taxon>Pseudomonadota</taxon>
        <taxon>Gammaproteobacteria</taxon>
        <taxon>Enterobacterales</taxon>
        <taxon>Morganellaceae</taxon>
        <taxon>Providencia</taxon>
    </lineage>
</organism>
<gene>
    <name evidence="2" type="ORF">J7T18_05825</name>
    <name evidence="3" type="ORF">NLX89_16140</name>
</gene>
<keyword evidence="5" id="KW-1185">Reference proteome</keyword>
<dbReference type="PANTHER" id="PTHR37694">
    <property type="entry name" value="SLR8022 PROTEIN"/>
    <property type="match status" value="1"/>
</dbReference>
<name>A0A345M1E2_9GAMM</name>
<dbReference type="InterPro" id="IPR014710">
    <property type="entry name" value="RmlC-like_jellyroll"/>
</dbReference>
<evidence type="ECO:0000313" key="2">
    <source>
        <dbReference type="EMBL" id="MBQ0267821.1"/>
    </source>
</evidence>
<dbReference type="RefSeq" id="WP_102137856.1">
    <property type="nucleotide sequence ID" value="NZ_CP031123.2"/>
</dbReference>
<dbReference type="CDD" id="cd02230">
    <property type="entry name" value="cupin_HP0902-like"/>
    <property type="match status" value="1"/>
</dbReference>
<evidence type="ECO:0000313" key="4">
    <source>
        <dbReference type="Proteomes" id="UP000674270"/>
    </source>
</evidence>
<sequence>MSNNTVSSNTITPAEALIINQLINYTEQGIASRVLAKNGGGNITLFAFDKGQALSEHSAPFDAIVMVVEGSLQLTIEGKPVMAKPGEIVRMPANIPHAVDALEPAKMLLVMLREPETACTH</sequence>
<dbReference type="AlphaFoldDB" id="A0A345M1E2"/>
<dbReference type="InterPro" id="IPR011051">
    <property type="entry name" value="RmlC_Cupin_sf"/>
</dbReference>
<dbReference type="EMBL" id="JANAVW010000001">
    <property type="protein sequence ID" value="MDT0134861.1"/>
    <property type="molecule type" value="Genomic_DNA"/>
</dbReference>